<dbReference type="InterPro" id="IPR018321">
    <property type="entry name" value="Glucosamine6P_isomerase_CS"/>
</dbReference>
<dbReference type="EMBL" id="CP013747">
    <property type="protein sequence ID" value="ALV43913.1"/>
    <property type="molecule type" value="Genomic_DNA"/>
</dbReference>
<dbReference type="InterPro" id="IPR004547">
    <property type="entry name" value="Glucosamine6P_isomerase"/>
</dbReference>
<evidence type="ECO:0000256" key="3">
    <source>
        <dbReference type="NCBIfam" id="TIGR00502"/>
    </source>
</evidence>
<proteinExistence type="predicted"/>
<dbReference type="CDD" id="cd01399">
    <property type="entry name" value="GlcN6P_deaminase"/>
    <property type="match status" value="1"/>
</dbReference>
<dbReference type="InterPro" id="IPR037171">
    <property type="entry name" value="NagB/RpiA_transferase-like"/>
</dbReference>
<dbReference type="PANTHER" id="PTHR11280">
    <property type="entry name" value="GLUCOSAMINE-6-PHOSPHATE ISOMERASE"/>
    <property type="match status" value="1"/>
</dbReference>
<dbReference type="SUPFAM" id="SSF100950">
    <property type="entry name" value="NagB/RpiA/CoA transferase-like"/>
    <property type="match status" value="1"/>
</dbReference>
<dbReference type="AlphaFoldDB" id="A0A0U3FK46"/>
<dbReference type="KEGG" id="psul:AU252_11935"/>
<dbReference type="GO" id="GO:0042802">
    <property type="term" value="F:identical protein binding"/>
    <property type="evidence" value="ECO:0007669"/>
    <property type="project" value="TreeGrafter"/>
</dbReference>
<keyword evidence="1" id="KW-0378">Hydrolase</keyword>
<accession>A0A0U3FK46</accession>
<dbReference type="GO" id="GO:0005737">
    <property type="term" value="C:cytoplasm"/>
    <property type="evidence" value="ECO:0007669"/>
    <property type="project" value="TreeGrafter"/>
</dbReference>
<dbReference type="GO" id="GO:0004342">
    <property type="term" value="F:glucosamine-6-phosphate deaminase activity"/>
    <property type="evidence" value="ECO:0007669"/>
    <property type="project" value="UniProtKB-UniRule"/>
</dbReference>
<dbReference type="STRING" id="121292.AU252_11935"/>
<evidence type="ECO:0000256" key="1">
    <source>
        <dbReference type="ARBA" id="ARBA00022801"/>
    </source>
</evidence>
<feature type="domain" description="Glucosamine/galactosamine-6-phosphate isomerase" evidence="4">
    <location>
        <begin position="9"/>
        <end position="226"/>
    </location>
</feature>
<protein>
    <recommendedName>
        <fullName evidence="3">Glucosamine-6-phosphate deaminase</fullName>
        <ecNumber evidence="3">3.5.99.6</ecNumber>
    </recommendedName>
</protein>
<dbReference type="Gene3D" id="3.40.50.1360">
    <property type="match status" value="1"/>
</dbReference>
<reference evidence="5 6" key="1">
    <citation type="submission" date="2015-12" db="EMBL/GenBank/DDBJ databases">
        <authorList>
            <person name="Shamseldin A."/>
            <person name="Moawad H."/>
            <person name="Abd El-Rahim W.M."/>
            <person name="Sadowsky M.J."/>
        </authorList>
    </citation>
    <scope>NUCLEOTIDE SEQUENCE [LARGE SCALE GENOMIC DNA]</scope>
    <source>
        <strain evidence="5 6">Ar51</strain>
    </source>
</reference>
<evidence type="ECO:0000313" key="6">
    <source>
        <dbReference type="Proteomes" id="UP000065151"/>
    </source>
</evidence>
<evidence type="ECO:0000313" key="5">
    <source>
        <dbReference type="EMBL" id="ALV43913.1"/>
    </source>
</evidence>
<evidence type="ECO:0000259" key="4">
    <source>
        <dbReference type="Pfam" id="PF01182"/>
    </source>
</evidence>
<dbReference type="Proteomes" id="UP000065151">
    <property type="component" value="Chromosome"/>
</dbReference>
<dbReference type="GO" id="GO:0006046">
    <property type="term" value="P:N-acetylglucosamine catabolic process"/>
    <property type="evidence" value="ECO:0007669"/>
    <property type="project" value="UniProtKB-UniRule"/>
</dbReference>
<keyword evidence="2" id="KW-0119">Carbohydrate metabolism</keyword>
<dbReference type="GO" id="GO:0006043">
    <property type="term" value="P:glucosamine catabolic process"/>
    <property type="evidence" value="ECO:0007669"/>
    <property type="project" value="TreeGrafter"/>
</dbReference>
<dbReference type="RefSeq" id="WP_058932902.1">
    <property type="nucleotide sequence ID" value="NZ_CP013747.1"/>
</dbReference>
<organism evidence="5">
    <name type="scientific">Pseudarthrobacter sulfonivorans</name>
    <dbReference type="NCBI Taxonomy" id="121292"/>
    <lineage>
        <taxon>Bacteria</taxon>
        <taxon>Bacillati</taxon>
        <taxon>Actinomycetota</taxon>
        <taxon>Actinomycetes</taxon>
        <taxon>Micrococcales</taxon>
        <taxon>Micrococcaceae</taxon>
        <taxon>Pseudarthrobacter</taxon>
    </lineage>
</organism>
<gene>
    <name evidence="5" type="ORF">AU252_11935</name>
</gene>
<dbReference type="PROSITE" id="PS01161">
    <property type="entry name" value="GLC_GALNAC_ISOMERASE"/>
    <property type="match status" value="1"/>
</dbReference>
<dbReference type="InterPro" id="IPR006148">
    <property type="entry name" value="Glc/Gal-6P_isomerase"/>
</dbReference>
<dbReference type="Pfam" id="PF01182">
    <property type="entry name" value="Glucosamine_iso"/>
    <property type="match status" value="1"/>
</dbReference>
<dbReference type="EC" id="3.5.99.6" evidence="3"/>
<name>A0A0U3FK46_9MICC</name>
<dbReference type="GO" id="GO:0019262">
    <property type="term" value="P:N-acetylneuraminate catabolic process"/>
    <property type="evidence" value="ECO:0007669"/>
    <property type="project" value="TreeGrafter"/>
</dbReference>
<dbReference type="GO" id="GO:0005975">
    <property type="term" value="P:carbohydrate metabolic process"/>
    <property type="evidence" value="ECO:0007669"/>
    <property type="project" value="InterPro"/>
</dbReference>
<dbReference type="NCBIfam" id="TIGR00502">
    <property type="entry name" value="nagB"/>
    <property type="match status" value="1"/>
</dbReference>
<evidence type="ECO:0000256" key="2">
    <source>
        <dbReference type="ARBA" id="ARBA00023277"/>
    </source>
</evidence>
<dbReference type="PANTHER" id="PTHR11280:SF5">
    <property type="entry name" value="GLUCOSAMINE-6-PHOSPHATE ISOMERASE"/>
    <property type="match status" value="1"/>
</dbReference>
<sequence>MQIVLCESADHVGARAADIIEARVRRGPAVLGLATGGSPRSTYQELIRRHREEQLSFSQVTGFTLDEYAGLPPEHGQSYYSTIRREFVDQVDLPLERLFTPQGDASDLVAEADRYDAAIAGGGGVDIQILGIGANGHIGFNEPTSSLASRTRVKTLAGATRADNARFFSDGDVPRLCLTQGLGTIREAKLAVLVAMGENKAAAVQAMVEGPVSAHCPASVLQLHRRAVVILDPGASSQLSLLDYYREAQDFNDRLGQTPTRPWLQQPVSR</sequence>